<proteinExistence type="predicted"/>
<evidence type="ECO:0000313" key="3">
    <source>
        <dbReference type="Proteomes" id="UP000323994"/>
    </source>
</evidence>
<comment type="caution">
    <text evidence="2">The sequence shown here is derived from an EMBL/GenBank/DDBJ whole genome shotgun (WGS) entry which is preliminary data.</text>
</comment>
<dbReference type="Proteomes" id="UP000323994">
    <property type="component" value="Unassembled WGS sequence"/>
</dbReference>
<dbReference type="EMBL" id="VBSN01000042">
    <property type="protein sequence ID" value="KAA6438883.1"/>
    <property type="molecule type" value="Genomic_DNA"/>
</dbReference>
<dbReference type="RefSeq" id="WP_139012902.1">
    <property type="nucleotide sequence ID" value="NZ_VBSN01000042.1"/>
</dbReference>
<dbReference type="OrthoDB" id="166981at2"/>
<dbReference type="AlphaFoldDB" id="A0A5M8QWU8"/>
<evidence type="ECO:0000313" key="2">
    <source>
        <dbReference type="EMBL" id="KAA6438883.1"/>
    </source>
</evidence>
<organism evidence="2 3">
    <name type="scientific">Dyadobacter flavalbus</name>
    <dbReference type="NCBI Taxonomy" id="2579942"/>
    <lineage>
        <taxon>Bacteria</taxon>
        <taxon>Pseudomonadati</taxon>
        <taxon>Bacteroidota</taxon>
        <taxon>Cytophagia</taxon>
        <taxon>Cytophagales</taxon>
        <taxon>Spirosomataceae</taxon>
        <taxon>Dyadobacter</taxon>
    </lineage>
</organism>
<dbReference type="InterPro" id="IPR048667">
    <property type="entry name" value="Imm5-like"/>
</dbReference>
<keyword evidence="3" id="KW-1185">Reference proteome</keyword>
<accession>A0A5M8QWU8</accession>
<dbReference type="Pfam" id="PF21805">
    <property type="entry name" value="Imm5_like"/>
    <property type="match status" value="1"/>
</dbReference>
<feature type="domain" description="Imm-5-like" evidence="1">
    <location>
        <begin position="15"/>
        <end position="133"/>
    </location>
</feature>
<sequence>MRNRKFVAEHRGGPLTKQQHQDLIVWASKCVKHVLILIGQDLNPSLKEILDIGEAWKNGNASVGDARNAAFRAINIAKDLNDPHIVSAVRAVGHVVAVAHMADHSIRASDYALKALNECDRDLEKLWQTEQLSTSIRELVIEARK</sequence>
<name>A0A5M8QWU8_9BACT</name>
<gene>
    <name evidence="2" type="ORF">FEM33_15320</name>
</gene>
<evidence type="ECO:0000259" key="1">
    <source>
        <dbReference type="Pfam" id="PF21805"/>
    </source>
</evidence>
<protein>
    <recommendedName>
        <fullName evidence="1">Imm-5-like domain-containing protein</fullName>
    </recommendedName>
</protein>
<reference evidence="2 3" key="1">
    <citation type="submission" date="2019-05" db="EMBL/GenBank/DDBJ databases">
        <authorList>
            <person name="Qu J.-H."/>
        </authorList>
    </citation>
    <scope>NUCLEOTIDE SEQUENCE [LARGE SCALE GENOMIC DNA]</scope>
    <source>
        <strain evidence="2 3">NS28</strain>
    </source>
</reference>